<organism evidence="6 7">
    <name type="scientific">Rhodosorus marinus</name>
    <dbReference type="NCBI Taxonomy" id="101924"/>
    <lineage>
        <taxon>Eukaryota</taxon>
        <taxon>Rhodophyta</taxon>
        <taxon>Stylonematophyceae</taxon>
        <taxon>Stylonematales</taxon>
        <taxon>Stylonemataceae</taxon>
        <taxon>Rhodosorus</taxon>
    </lineage>
</organism>
<keyword evidence="3" id="KW-0560">Oxidoreductase</keyword>
<evidence type="ECO:0000256" key="3">
    <source>
        <dbReference type="ARBA" id="ARBA00023002"/>
    </source>
</evidence>
<sequence length="382" mass="41161">MAESEARFDPFKDYGSVEAKVYSSPHKYVQKKGLIKDFGTFLKGLEAEKAGIIGEKFLLDIHGEAIVSSLKDKAGVDARMLNFGGESSWQEVTNIVEDVKKDSIDFLVGFGGGKTIDTAKAAGYKLRIPVVIAPTLASNDAPCSALSVIYSAEGEFEEYFFFPDNPYIVLVDTAVVGTAPERFVVSGMGDAMATYYEADACNRAPHGRNMVGGRPTMCGLAIGVLCKDVLYEYGPQAAKDAAKKEVTDAVEKIIECNTLLSGLGFESGGLGAAHAIHNGMTITPKTHHAIHGEKVAFALVAQLVMEDNREEALRVSKFNKEVGLPYKLSELHLEASDTETLELIAKRSLEPGESIYNMPFTVTPQMVVDGMIGADELGISLD</sequence>
<evidence type="ECO:0000256" key="1">
    <source>
        <dbReference type="ARBA" id="ARBA00007358"/>
    </source>
</evidence>
<dbReference type="GO" id="GO:0016614">
    <property type="term" value="F:oxidoreductase activity, acting on CH-OH group of donors"/>
    <property type="evidence" value="ECO:0007669"/>
    <property type="project" value="InterPro"/>
</dbReference>
<name>A0AAV8UWP6_9RHOD</name>
<keyword evidence="7" id="KW-1185">Reference proteome</keyword>
<proteinExistence type="inferred from homology"/>
<dbReference type="Gene3D" id="1.20.1090.10">
    <property type="entry name" value="Dehydroquinate synthase-like - alpha domain"/>
    <property type="match status" value="1"/>
</dbReference>
<feature type="domain" description="Alcohol dehydrogenase iron-type/glycerol dehydrogenase GldA" evidence="5">
    <location>
        <begin position="25"/>
        <end position="173"/>
    </location>
</feature>
<dbReference type="PANTHER" id="PTHR43616">
    <property type="entry name" value="GLYCEROL DEHYDROGENASE"/>
    <property type="match status" value="1"/>
</dbReference>
<dbReference type="NCBIfam" id="NF006941">
    <property type="entry name" value="PRK09423.1"/>
    <property type="match status" value="1"/>
</dbReference>
<dbReference type="InterPro" id="IPR001670">
    <property type="entry name" value="ADH_Fe/GldA"/>
</dbReference>
<dbReference type="SUPFAM" id="SSF56796">
    <property type="entry name" value="Dehydroquinate synthase-like"/>
    <property type="match status" value="1"/>
</dbReference>
<dbReference type="InterPro" id="IPR018211">
    <property type="entry name" value="ADH_Fe_CS"/>
</dbReference>
<dbReference type="EMBL" id="JAMWBK010000005">
    <property type="protein sequence ID" value="KAJ8904946.1"/>
    <property type="molecule type" value="Genomic_DNA"/>
</dbReference>
<comment type="similarity">
    <text evidence="1">Belongs to the iron-containing alcohol dehydrogenase family.</text>
</comment>
<evidence type="ECO:0000259" key="5">
    <source>
        <dbReference type="Pfam" id="PF00465"/>
    </source>
</evidence>
<comment type="caution">
    <text evidence="6">The sequence shown here is derived from an EMBL/GenBank/DDBJ whole genome shotgun (WGS) entry which is preliminary data.</text>
</comment>
<dbReference type="CDD" id="cd08170">
    <property type="entry name" value="GlyDH"/>
    <property type="match status" value="1"/>
</dbReference>
<dbReference type="PANTHER" id="PTHR43616:SF5">
    <property type="entry name" value="GLYCEROL DEHYDROGENASE 1"/>
    <property type="match status" value="1"/>
</dbReference>
<dbReference type="PROSITE" id="PS00060">
    <property type="entry name" value="ADH_IRON_2"/>
    <property type="match status" value="1"/>
</dbReference>
<dbReference type="Gene3D" id="3.40.50.1970">
    <property type="match status" value="1"/>
</dbReference>
<dbReference type="Pfam" id="PF00465">
    <property type="entry name" value="Fe-ADH"/>
    <property type="match status" value="1"/>
</dbReference>
<dbReference type="PROSITE" id="PS00913">
    <property type="entry name" value="ADH_IRON_1"/>
    <property type="match status" value="1"/>
</dbReference>
<dbReference type="GO" id="GO:0046872">
    <property type="term" value="F:metal ion binding"/>
    <property type="evidence" value="ECO:0007669"/>
    <property type="project" value="UniProtKB-KW"/>
</dbReference>
<reference evidence="6 7" key="1">
    <citation type="journal article" date="2023" name="Nat. Commun.">
        <title>Origin of minicircular mitochondrial genomes in red algae.</title>
        <authorList>
            <person name="Lee Y."/>
            <person name="Cho C.H."/>
            <person name="Lee Y.M."/>
            <person name="Park S.I."/>
            <person name="Yang J.H."/>
            <person name="West J.A."/>
            <person name="Bhattacharya D."/>
            <person name="Yoon H.S."/>
        </authorList>
    </citation>
    <scope>NUCLEOTIDE SEQUENCE [LARGE SCALE GENOMIC DNA]</scope>
    <source>
        <strain evidence="6 7">CCMP1338</strain>
        <tissue evidence="6">Whole cell</tissue>
    </source>
</reference>
<evidence type="ECO:0000313" key="7">
    <source>
        <dbReference type="Proteomes" id="UP001157974"/>
    </source>
</evidence>
<dbReference type="InterPro" id="IPR016205">
    <property type="entry name" value="Glycerol_DH"/>
</dbReference>
<dbReference type="Proteomes" id="UP001157974">
    <property type="component" value="Unassembled WGS sequence"/>
</dbReference>
<dbReference type="AlphaFoldDB" id="A0AAV8UWP6"/>
<evidence type="ECO:0000256" key="4">
    <source>
        <dbReference type="ARBA" id="ARBA00023027"/>
    </source>
</evidence>
<keyword evidence="4" id="KW-0520">NAD</keyword>
<keyword evidence="2" id="KW-0479">Metal-binding</keyword>
<protein>
    <recommendedName>
        <fullName evidence="5">Alcohol dehydrogenase iron-type/glycerol dehydrogenase GldA domain-containing protein</fullName>
    </recommendedName>
</protein>
<evidence type="ECO:0000256" key="2">
    <source>
        <dbReference type="ARBA" id="ARBA00022723"/>
    </source>
</evidence>
<accession>A0AAV8UWP6</accession>
<evidence type="ECO:0000313" key="6">
    <source>
        <dbReference type="EMBL" id="KAJ8904946.1"/>
    </source>
</evidence>
<dbReference type="PIRSF" id="PIRSF000112">
    <property type="entry name" value="Glycerol_dehydrogenase"/>
    <property type="match status" value="1"/>
</dbReference>
<gene>
    <name evidence="6" type="ORF">NDN08_001459</name>
</gene>